<name>A0A9D9H0C7_9BACT</name>
<reference evidence="2" key="2">
    <citation type="journal article" date="2021" name="PeerJ">
        <title>Extensive microbial diversity within the chicken gut microbiome revealed by metagenomics and culture.</title>
        <authorList>
            <person name="Gilroy R."/>
            <person name="Ravi A."/>
            <person name="Getino M."/>
            <person name="Pursley I."/>
            <person name="Horton D.L."/>
            <person name="Alikhan N.F."/>
            <person name="Baker D."/>
            <person name="Gharbi K."/>
            <person name="Hall N."/>
            <person name="Watson M."/>
            <person name="Adriaenssens E.M."/>
            <person name="Foster-Nyarko E."/>
            <person name="Jarju S."/>
            <person name="Secka A."/>
            <person name="Antonio M."/>
            <person name="Oren A."/>
            <person name="Chaudhuri R.R."/>
            <person name="La Ragione R."/>
            <person name="Hildebrand F."/>
            <person name="Pallen M.J."/>
        </authorList>
    </citation>
    <scope>NUCLEOTIDE SEQUENCE</scope>
    <source>
        <strain evidence="2">10192</strain>
    </source>
</reference>
<dbReference type="GO" id="GO:0003677">
    <property type="term" value="F:DNA binding"/>
    <property type="evidence" value="ECO:0007669"/>
    <property type="project" value="InterPro"/>
</dbReference>
<proteinExistence type="predicted"/>
<comment type="caution">
    <text evidence="2">The sequence shown here is derived from an EMBL/GenBank/DDBJ whole genome shotgun (WGS) entry which is preliminary data.</text>
</comment>
<gene>
    <name evidence="2" type="ORF">IAC76_05945</name>
</gene>
<organism evidence="2 3">
    <name type="scientific">Candidatus Scatousia excrementipullorum</name>
    <dbReference type="NCBI Taxonomy" id="2840936"/>
    <lineage>
        <taxon>Bacteria</taxon>
        <taxon>Candidatus Scatousia</taxon>
    </lineage>
</organism>
<evidence type="ECO:0000313" key="3">
    <source>
        <dbReference type="Proteomes" id="UP000823632"/>
    </source>
</evidence>
<dbReference type="Pfam" id="PF13443">
    <property type="entry name" value="HTH_26"/>
    <property type="match status" value="1"/>
</dbReference>
<dbReference type="InterPro" id="IPR001387">
    <property type="entry name" value="Cro/C1-type_HTH"/>
</dbReference>
<feature type="domain" description="HTH cro/C1-type" evidence="1">
    <location>
        <begin position="26"/>
        <end position="83"/>
    </location>
</feature>
<dbReference type="AlphaFoldDB" id="A0A9D9H0C7"/>
<dbReference type="Gene3D" id="1.10.260.40">
    <property type="entry name" value="lambda repressor-like DNA-binding domains"/>
    <property type="match status" value="1"/>
</dbReference>
<evidence type="ECO:0000313" key="2">
    <source>
        <dbReference type="EMBL" id="MBO8430912.1"/>
    </source>
</evidence>
<dbReference type="SUPFAM" id="SSF47413">
    <property type="entry name" value="lambda repressor-like DNA-binding domains"/>
    <property type="match status" value="1"/>
</dbReference>
<evidence type="ECO:0000259" key="1">
    <source>
        <dbReference type="SMART" id="SM00530"/>
    </source>
</evidence>
<dbReference type="CDD" id="cd00093">
    <property type="entry name" value="HTH_XRE"/>
    <property type="match status" value="1"/>
</dbReference>
<dbReference type="Proteomes" id="UP000823632">
    <property type="component" value="Unassembled WGS sequence"/>
</dbReference>
<dbReference type="InterPro" id="IPR010982">
    <property type="entry name" value="Lambda_DNA-bd_dom_sf"/>
</dbReference>
<dbReference type="SMART" id="SM00530">
    <property type="entry name" value="HTH_XRE"/>
    <property type="match status" value="1"/>
</dbReference>
<accession>A0A9D9H0C7</accession>
<sequence>MNLNKYEDIDMKSKDKPVIQEKSSEKVAKFLNKNGLHKKDFAEMIGVTLSYVYNLIDDTIPFSTRGTTLERIATVMEIEPEEFEEYKIPQEPHVIDDFVEYLKDEMKAKKMSVVNFLKAFPRKKRLEIVDILRGNLPLPIDYKELTMIAQVLELNKDDVYNMWERRMKQVLETNGMNIYSNAALVNAMFDCAKKYINLQ</sequence>
<dbReference type="EMBL" id="JADIND010000125">
    <property type="protein sequence ID" value="MBO8430912.1"/>
    <property type="molecule type" value="Genomic_DNA"/>
</dbReference>
<reference evidence="2" key="1">
    <citation type="submission" date="2020-10" db="EMBL/GenBank/DDBJ databases">
        <authorList>
            <person name="Gilroy R."/>
        </authorList>
    </citation>
    <scope>NUCLEOTIDE SEQUENCE</scope>
    <source>
        <strain evidence="2">10192</strain>
    </source>
</reference>
<protein>
    <recommendedName>
        <fullName evidence="1">HTH cro/C1-type domain-containing protein</fullName>
    </recommendedName>
</protein>